<dbReference type="InterPro" id="IPR002935">
    <property type="entry name" value="SAM_O-MeTrfase"/>
</dbReference>
<dbReference type="InterPro" id="IPR050362">
    <property type="entry name" value="Cation-dep_OMT"/>
</dbReference>
<keyword evidence="5" id="KW-1185">Reference proteome</keyword>
<name>A0AAE3YY71_9ACTN</name>
<dbReference type="SUPFAM" id="SSF53335">
    <property type="entry name" value="S-adenosyl-L-methionine-dependent methyltransferases"/>
    <property type="match status" value="1"/>
</dbReference>
<dbReference type="PROSITE" id="PS51682">
    <property type="entry name" value="SAM_OMT_I"/>
    <property type="match status" value="1"/>
</dbReference>
<evidence type="ECO:0000313" key="5">
    <source>
        <dbReference type="Proteomes" id="UP001183643"/>
    </source>
</evidence>
<dbReference type="InterPro" id="IPR029063">
    <property type="entry name" value="SAM-dependent_MTases_sf"/>
</dbReference>
<dbReference type="CDD" id="cd02440">
    <property type="entry name" value="AdoMet_MTases"/>
    <property type="match status" value="1"/>
</dbReference>
<dbReference type="EMBL" id="JAVDYB010000001">
    <property type="protein sequence ID" value="MDR7280765.1"/>
    <property type="molecule type" value="Genomic_DNA"/>
</dbReference>
<evidence type="ECO:0000256" key="3">
    <source>
        <dbReference type="ARBA" id="ARBA00022691"/>
    </source>
</evidence>
<accession>A0AAE3YY71</accession>
<dbReference type="Pfam" id="PF01596">
    <property type="entry name" value="Methyltransf_3"/>
    <property type="match status" value="1"/>
</dbReference>
<organism evidence="4 5">
    <name type="scientific">Catenuloplanes atrovinosus</name>
    <dbReference type="NCBI Taxonomy" id="137266"/>
    <lineage>
        <taxon>Bacteria</taxon>
        <taxon>Bacillati</taxon>
        <taxon>Actinomycetota</taxon>
        <taxon>Actinomycetes</taxon>
        <taxon>Micromonosporales</taxon>
        <taxon>Micromonosporaceae</taxon>
        <taxon>Catenuloplanes</taxon>
    </lineage>
</organism>
<protein>
    <submittedName>
        <fullName evidence="4">Caffeoyl-CoA O-methyltransferase</fullName>
        <ecNumber evidence="4">2.1.1.104</ecNumber>
    </submittedName>
</protein>
<comment type="caution">
    <text evidence="4">The sequence shown here is derived from an EMBL/GenBank/DDBJ whole genome shotgun (WGS) entry which is preliminary data.</text>
</comment>
<dbReference type="PANTHER" id="PTHR10509">
    <property type="entry name" value="O-METHYLTRANSFERASE-RELATED"/>
    <property type="match status" value="1"/>
</dbReference>
<evidence type="ECO:0000313" key="4">
    <source>
        <dbReference type="EMBL" id="MDR7280765.1"/>
    </source>
</evidence>
<dbReference type="RefSeq" id="WP_310375499.1">
    <property type="nucleotide sequence ID" value="NZ_JAVDYB010000001.1"/>
</dbReference>
<dbReference type="GO" id="GO:0032259">
    <property type="term" value="P:methylation"/>
    <property type="evidence" value="ECO:0007669"/>
    <property type="project" value="UniProtKB-KW"/>
</dbReference>
<dbReference type="PANTHER" id="PTHR10509:SF14">
    <property type="entry name" value="CAFFEOYL-COA O-METHYLTRANSFERASE 3-RELATED"/>
    <property type="match status" value="1"/>
</dbReference>
<proteinExistence type="predicted"/>
<reference evidence="4" key="1">
    <citation type="submission" date="2023-07" db="EMBL/GenBank/DDBJ databases">
        <title>Sequencing the genomes of 1000 actinobacteria strains.</title>
        <authorList>
            <person name="Klenk H.-P."/>
        </authorList>
    </citation>
    <scope>NUCLEOTIDE SEQUENCE</scope>
    <source>
        <strain evidence="4">DSM 44707</strain>
    </source>
</reference>
<dbReference type="AlphaFoldDB" id="A0AAE3YY71"/>
<dbReference type="Gene3D" id="3.40.50.150">
    <property type="entry name" value="Vaccinia Virus protein VP39"/>
    <property type="match status" value="1"/>
</dbReference>
<dbReference type="EC" id="2.1.1.104" evidence="4"/>
<keyword evidence="1 4" id="KW-0489">Methyltransferase</keyword>
<evidence type="ECO:0000256" key="1">
    <source>
        <dbReference type="ARBA" id="ARBA00022603"/>
    </source>
</evidence>
<keyword evidence="2 4" id="KW-0808">Transferase</keyword>
<evidence type="ECO:0000256" key="2">
    <source>
        <dbReference type="ARBA" id="ARBA00022679"/>
    </source>
</evidence>
<dbReference type="Proteomes" id="UP001183643">
    <property type="component" value="Unassembled WGS sequence"/>
</dbReference>
<sequence>MDFKTLPHTPELYAYALAHGMPLDDVFQELIRETRATLGPDEVAMQVSPEQAGLLTMLTRLVGARTAVEVGTFTGLSSLAIARGLPEDGRLTCFDISEEYTSVARRYWERAGVDKKIELRIGPAAEGLRELPAEPHLDLVFIDADKVGYPTYWSELVPRMRPGGLLIIDNVLRHGRVLDPRNDGDRAMVRFNDIVATDDRVDAIVLPLADGITLARRR</sequence>
<dbReference type="GO" id="GO:0042409">
    <property type="term" value="F:caffeoyl-CoA O-methyltransferase activity"/>
    <property type="evidence" value="ECO:0007669"/>
    <property type="project" value="UniProtKB-EC"/>
</dbReference>
<gene>
    <name evidence="4" type="ORF">J2S41_007543</name>
</gene>
<keyword evidence="3" id="KW-0949">S-adenosyl-L-methionine</keyword>